<protein>
    <submittedName>
        <fullName evidence="2">DUF89 family protein</fullName>
    </submittedName>
</protein>
<dbReference type="EMBL" id="JACBGI020000004">
    <property type="protein sequence ID" value="MBF6057573.1"/>
    <property type="molecule type" value="Genomic_DNA"/>
</dbReference>
<evidence type="ECO:0000259" key="1">
    <source>
        <dbReference type="Pfam" id="PF01937"/>
    </source>
</evidence>
<gene>
    <name evidence="2" type="ORF">H8792_004385</name>
</gene>
<reference evidence="2 3" key="1">
    <citation type="submission" date="2020-11" db="EMBL/GenBank/DDBJ databases">
        <title>Sulfur oxidizing isolate from Hospital Hole Sinkhole.</title>
        <authorList>
            <person name="Scott K.M."/>
        </authorList>
    </citation>
    <scope>NUCLEOTIDE SEQUENCE [LARGE SCALE GENOMIC DNA]</scope>
    <source>
        <strain evidence="2 3">HH1</strain>
    </source>
</reference>
<organism evidence="2 3">
    <name type="scientific">Thiomicrorhabdus heinhorstiae</name>
    <dbReference type="NCBI Taxonomy" id="2748010"/>
    <lineage>
        <taxon>Bacteria</taxon>
        <taxon>Pseudomonadati</taxon>
        <taxon>Pseudomonadota</taxon>
        <taxon>Gammaproteobacteria</taxon>
        <taxon>Thiotrichales</taxon>
        <taxon>Piscirickettsiaceae</taxon>
        <taxon>Thiomicrorhabdus</taxon>
    </lineage>
</organism>
<feature type="domain" description="Damage-control phosphatase ARMT1-like metal-binding" evidence="1">
    <location>
        <begin position="4"/>
        <end position="270"/>
    </location>
</feature>
<dbReference type="InterPro" id="IPR036075">
    <property type="entry name" value="ARMT-1-like_metal-bd_sf"/>
</dbReference>
<dbReference type="RefSeq" id="WP_185977718.1">
    <property type="nucleotide sequence ID" value="NZ_JACBGI020000004.1"/>
</dbReference>
<evidence type="ECO:0000313" key="2">
    <source>
        <dbReference type="EMBL" id="MBF6057573.1"/>
    </source>
</evidence>
<dbReference type="SUPFAM" id="SSF111321">
    <property type="entry name" value="AF1104-like"/>
    <property type="match status" value="1"/>
</dbReference>
<proteinExistence type="predicted"/>
<dbReference type="InterPro" id="IPR002791">
    <property type="entry name" value="ARMT1-like_metal-bd"/>
</dbReference>
<sequence>MKSQPECFSCLYGQALKTSRLLNLPDEQCKAVLDRAAQILQAHTLDSTAPQIAKEIYQAISDVTGIDDPVEEAKQIAIRQVQMIDTSQITSLDDALKLSVIGNVIDFGAPNQFNLQATVESHFKEPFARNDIEKLEADLQSASSLVLIGDNVGEHIFDLHLLKVIKQQYPHLKLSFFVRGKPVINDVTLKEAEIFTGTAEVIDSGVATPGYDLSEVNQRSFEIFKEADIVLAKGMGNFESLFQQTPRDVYYLFIVKCQVIANAINQSVKDMILWKEEID</sequence>
<dbReference type="InterPro" id="IPR014444">
    <property type="entry name" value="PH1575-like"/>
</dbReference>
<keyword evidence="3" id="KW-1185">Reference proteome</keyword>
<name>A0ABS0BUS1_9GAMM</name>
<evidence type="ECO:0000313" key="3">
    <source>
        <dbReference type="Proteomes" id="UP001193680"/>
    </source>
</evidence>
<accession>A0ABS0BUS1</accession>
<dbReference type="Gene3D" id="1.10.285.20">
    <property type="entry name" value="Uncharacterised protein PF01937, DUF89, domain 2"/>
    <property type="match status" value="1"/>
</dbReference>
<comment type="caution">
    <text evidence="2">The sequence shown here is derived from an EMBL/GenBank/DDBJ whole genome shotgun (WGS) entry which is preliminary data.</text>
</comment>
<dbReference type="PIRSF" id="PIRSF006593">
    <property type="entry name" value="UCP006593"/>
    <property type="match status" value="1"/>
</dbReference>
<dbReference type="Gene3D" id="3.40.50.10880">
    <property type="entry name" value="Uncharacterised protein PF01937, DUF89, domain 3"/>
    <property type="match status" value="1"/>
</dbReference>
<dbReference type="Proteomes" id="UP001193680">
    <property type="component" value="Unassembled WGS sequence"/>
</dbReference>
<dbReference type="Pfam" id="PF01937">
    <property type="entry name" value="ARMT1-like_dom"/>
    <property type="match status" value="1"/>
</dbReference>